<dbReference type="GO" id="GO:0032259">
    <property type="term" value="P:methylation"/>
    <property type="evidence" value="ECO:0007669"/>
    <property type="project" value="UniProtKB-KW"/>
</dbReference>
<reference evidence="9" key="1">
    <citation type="submission" date="2016-10" db="EMBL/GenBank/DDBJ databases">
        <authorList>
            <person name="Varghese N."/>
            <person name="Submissions S."/>
        </authorList>
    </citation>
    <scope>NUCLEOTIDE SEQUENCE [LARGE SCALE GENOMIC DNA]</scope>
    <source>
        <strain evidence="9">DSM 16858</strain>
    </source>
</reference>
<evidence type="ECO:0000256" key="1">
    <source>
        <dbReference type="ARBA" id="ARBA00011975"/>
    </source>
</evidence>
<name>A0A1I0ISJ5_9BACT</name>
<sequence length="390" mass="44235">MNSVELFTGAGGLALGTHIAGFRHRGLVEWDDDACETLRRNVKARALPDIHDWKVHQADVRMLKFDIFGNKGGVDLVAGGAPCQPFSLGGKHQAQEDARNMIPDFVRAVRELQPRAFIMENVKGLMRESFRNYFEYIRLQLINPDLVIKKDETWREHHYRLEKLETKGNKSLKYNVVVELLNAADYGIPQTRQRVFFVGFREDTELAWHFPKPTHSRAALMHAQWVTSTYWEKHRMPRPKEVPAYAVRWTKGKAEPLPPGIAWKTIRDAFDGLPDPRDERKAASIPNHRFIPGARSYYGHTGSPYDLPAKTLKAGVHGVPGGENMLALPDGSVRYFTVREAARLQTFPDTWHFEGSWGETMRQLGNAVPVELAAVVARSVLEELRGQGSH</sequence>
<evidence type="ECO:0000256" key="5">
    <source>
        <dbReference type="ARBA" id="ARBA00022747"/>
    </source>
</evidence>
<dbReference type="PROSITE" id="PS00094">
    <property type="entry name" value="C5_MTASE_1"/>
    <property type="match status" value="1"/>
</dbReference>
<keyword evidence="2 7" id="KW-0489">Methyltransferase</keyword>
<dbReference type="EC" id="2.1.1.37" evidence="1"/>
<dbReference type="PANTHER" id="PTHR10629:SF52">
    <property type="entry name" value="DNA (CYTOSINE-5)-METHYLTRANSFERASE 1"/>
    <property type="match status" value="1"/>
</dbReference>
<evidence type="ECO:0000313" key="9">
    <source>
        <dbReference type="Proteomes" id="UP000199181"/>
    </source>
</evidence>
<dbReference type="InterPro" id="IPR001525">
    <property type="entry name" value="C5_MeTfrase"/>
</dbReference>
<keyword evidence="5" id="KW-0680">Restriction system</keyword>
<proteinExistence type="inferred from homology"/>
<evidence type="ECO:0000256" key="3">
    <source>
        <dbReference type="ARBA" id="ARBA00022679"/>
    </source>
</evidence>
<gene>
    <name evidence="8" type="ORF">SAMN05443639_106241</name>
</gene>
<comment type="similarity">
    <text evidence="7">Belongs to the class I-like SAM-binding methyltransferase superfamily. C5-methyltransferase family.</text>
</comment>
<evidence type="ECO:0000256" key="7">
    <source>
        <dbReference type="PROSITE-ProRule" id="PRU01016"/>
    </source>
</evidence>
<accession>A0A1I0ISJ5</accession>
<keyword evidence="4 7" id="KW-0949">S-adenosyl-L-methionine</keyword>
<dbReference type="SUPFAM" id="SSF53335">
    <property type="entry name" value="S-adenosyl-L-methionine-dependent methyltransferases"/>
    <property type="match status" value="1"/>
</dbReference>
<evidence type="ECO:0000313" key="8">
    <source>
        <dbReference type="EMBL" id="SET99951.1"/>
    </source>
</evidence>
<dbReference type="GO" id="GO:0003677">
    <property type="term" value="F:DNA binding"/>
    <property type="evidence" value="ECO:0007669"/>
    <property type="project" value="TreeGrafter"/>
</dbReference>
<dbReference type="GO" id="GO:0009307">
    <property type="term" value="P:DNA restriction-modification system"/>
    <property type="evidence" value="ECO:0007669"/>
    <property type="project" value="UniProtKB-KW"/>
</dbReference>
<dbReference type="Proteomes" id="UP000199181">
    <property type="component" value="Unassembled WGS sequence"/>
</dbReference>
<dbReference type="PANTHER" id="PTHR10629">
    <property type="entry name" value="CYTOSINE-SPECIFIC METHYLTRANSFERASE"/>
    <property type="match status" value="1"/>
</dbReference>
<dbReference type="RefSeq" id="WP_093520466.1">
    <property type="nucleotide sequence ID" value="NZ_FOIJ01000006.1"/>
</dbReference>
<organism evidence="8 9">
    <name type="scientific">Stigmatella erecta</name>
    <dbReference type="NCBI Taxonomy" id="83460"/>
    <lineage>
        <taxon>Bacteria</taxon>
        <taxon>Pseudomonadati</taxon>
        <taxon>Myxococcota</taxon>
        <taxon>Myxococcia</taxon>
        <taxon>Myxococcales</taxon>
        <taxon>Cystobacterineae</taxon>
        <taxon>Archangiaceae</taxon>
        <taxon>Stigmatella</taxon>
    </lineage>
</organism>
<feature type="active site" evidence="7">
    <location>
        <position position="83"/>
    </location>
</feature>
<protein>
    <recommendedName>
        <fullName evidence="1">DNA (cytosine-5-)-methyltransferase</fullName>
        <ecNumber evidence="1">2.1.1.37</ecNumber>
    </recommendedName>
</protein>
<dbReference type="Gene3D" id="3.90.120.10">
    <property type="entry name" value="DNA Methylase, subunit A, domain 2"/>
    <property type="match status" value="1"/>
</dbReference>
<evidence type="ECO:0000256" key="4">
    <source>
        <dbReference type="ARBA" id="ARBA00022691"/>
    </source>
</evidence>
<dbReference type="PROSITE" id="PS00095">
    <property type="entry name" value="C5_MTASE_2"/>
    <property type="match status" value="1"/>
</dbReference>
<dbReference type="EMBL" id="FOIJ01000006">
    <property type="protein sequence ID" value="SET99951.1"/>
    <property type="molecule type" value="Genomic_DNA"/>
</dbReference>
<dbReference type="Pfam" id="PF00145">
    <property type="entry name" value="DNA_methylase"/>
    <property type="match status" value="1"/>
</dbReference>
<keyword evidence="9" id="KW-1185">Reference proteome</keyword>
<comment type="catalytic activity">
    <reaction evidence="6">
        <text>a 2'-deoxycytidine in DNA + S-adenosyl-L-methionine = a 5-methyl-2'-deoxycytidine in DNA + S-adenosyl-L-homocysteine + H(+)</text>
        <dbReference type="Rhea" id="RHEA:13681"/>
        <dbReference type="Rhea" id="RHEA-COMP:11369"/>
        <dbReference type="Rhea" id="RHEA-COMP:11370"/>
        <dbReference type="ChEBI" id="CHEBI:15378"/>
        <dbReference type="ChEBI" id="CHEBI:57856"/>
        <dbReference type="ChEBI" id="CHEBI:59789"/>
        <dbReference type="ChEBI" id="CHEBI:85452"/>
        <dbReference type="ChEBI" id="CHEBI:85454"/>
        <dbReference type="EC" id="2.1.1.37"/>
    </reaction>
</comment>
<dbReference type="InterPro" id="IPR031303">
    <property type="entry name" value="C5_meth_CS"/>
</dbReference>
<dbReference type="InterPro" id="IPR029063">
    <property type="entry name" value="SAM-dependent_MTases_sf"/>
</dbReference>
<evidence type="ECO:0000256" key="6">
    <source>
        <dbReference type="ARBA" id="ARBA00047422"/>
    </source>
</evidence>
<dbReference type="Gene3D" id="3.40.50.150">
    <property type="entry name" value="Vaccinia Virus protein VP39"/>
    <property type="match status" value="1"/>
</dbReference>
<dbReference type="InterPro" id="IPR018117">
    <property type="entry name" value="C5_DNA_meth_AS"/>
</dbReference>
<dbReference type="PRINTS" id="PR00105">
    <property type="entry name" value="C5METTRFRASE"/>
</dbReference>
<dbReference type="GO" id="GO:0044027">
    <property type="term" value="P:negative regulation of gene expression via chromosomal CpG island methylation"/>
    <property type="evidence" value="ECO:0007669"/>
    <property type="project" value="TreeGrafter"/>
</dbReference>
<evidence type="ECO:0000256" key="2">
    <source>
        <dbReference type="ARBA" id="ARBA00022603"/>
    </source>
</evidence>
<dbReference type="GO" id="GO:0003886">
    <property type="term" value="F:DNA (cytosine-5-)-methyltransferase activity"/>
    <property type="evidence" value="ECO:0007669"/>
    <property type="project" value="UniProtKB-EC"/>
</dbReference>
<dbReference type="InterPro" id="IPR050390">
    <property type="entry name" value="C5-Methyltransferase"/>
</dbReference>
<dbReference type="AlphaFoldDB" id="A0A1I0ISJ5"/>
<keyword evidence="3 7" id="KW-0808">Transferase</keyword>
<dbReference type="PROSITE" id="PS51679">
    <property type="entry name" value="SAM_MT_C5"/>
    <property type="match status" value="1"/>
</dbReference>